<dbReference type="AlphaFoldDB" id="A0A8S9UA18"/>
<gene>
    <name evidence="1" type="ORF">GN958_ATG13178</name>
</gene>
<proteinExistence type="predicted"/>
<comment type="caution">
    <text evidence="1">The sequence shown here is derived from an EMBL/GenBank/DDBJ whole genome shotgun (WGS) entry which is preliminary data.</text>
</comment>
<reference evidence="1" key="1">
    <citation type="submission" date="2020-03" db="EMBL/GenBank/DDBJ databases">
        <title>Hybrid Assembly of Korean Phytophthora infestans isolates.</title>
        <authorList>
            <person name="Prokchorchik M."/>
            <person name="Lee Y."/>
            <person name="Seo J."/>
            <person name="Cho J.-H."/>
            <person name="Park Y.-E."/>
            <person name="Jang D.-C."/>
            <person name="Im J.-S."/>
            <person name="Choi J.-G."/>
            <person name="Park H.-J."/>
            <person name="Lee G.-B."/>
            <person name="Lee Y.-G."/>
            <person name="Hong S.-Y."/>
            <person name="Cho K."/>
            <person name="Sohn K.H."/>
        </authorList>
    </citation>
    <scope>NUCLEOTIDE SEQUENCE</scope>
    <source>
        <strain evidence="1">KR_2_A2</strain>
    </source>
</reference>
<evidence type="ECO:0000313" key="2">
    <source>
        <dbReference type="Proteomes" id="UP000704712"/>
    </source>
</evidence>
<sequence>MPAQPRGARHSSRDRVEAVFSKLEERRIDREQDLSNFSNAPIHRVDNDESDTPIWTHFERLLNVLWLTVRDHVRMNYNVGRGKRSQIKPKDAFFMTLVMLKEGGTFDSNARIGDDYLHGRCH</sequence>
<organism evidence="1 2">
    <name type="scientific">Phytophthora infestans</name>
    <name type="common">Potato late blight agent</name>
    <name type="synonym">Botrytis infestans</name>
    <dbReference type="NCBI Taxonomy" id="4787"/>
    <lineage>
        <taxon>Eukaryota</taxon>
        <taxon>Sar</taxon>
        <taxon>Stramenopiles</taxon>
        <taxon>Oomycota</taxon>
        <taxon>Peronosporomycetes</taxon>
        <taxon>Peronosporales</taxon>
        <taxon>Peronosporaceae</taxon>
        <taxon>Phytophthora</taxon>
    </lineage>
</organism>
<dbReference type="Proteomes" id="UP000704712">
    <property type="component" value="Unassembled WGS sequence"/>
</dbReference>
<evidence type="ECO:0000313" key="1">
    <source>
        <dbReference type="EMBL" id="KAF4137666.1"/>
    </source>
</evidence>
<protein>
    <submittedName>
        <fullName evidence="1">Uncharacterized protein</fullName>
    </submittedName>
</protein>
<name>A0A8S9UA18_PHYIN</name>
<dbReference type="EMBL" id="JAACNO010001773">
    <property type="protein sequence ID" value="KAF4137666.1"/>
    <property type="molecule type" value="Genomic_DNA"/>
</dbReference>
<accession>A0A8S9UA18</accession>